<evidence type="ECO:0000313" key="2">
    <source>
        <dbReference type="Proteomes" id="UP000004095"/>
    </source>
</evidence>
<sequence length="69" mass="7535">MKKFKVDKSQVLSKNAQKEILGGRPVLSSCPTGCFDLFFSDAFGNRCAVPSNTGEICFGRINREGNCCL</sequence>
<accession>A1ZZT8</accession>
<gene>
    <name evidence="1" type="ORF">M23134_02475</name>
</gene>
<dbReference type="OrthoDB" id="1163610at2"/>
<organism evidence="1 2">
    <name type="scientific">Microscilla marina ATCC 23134</name>
    <dbReference type="NCBI Taxonomy" id="313606"/>
    <lineage>
        <taxon>Bacteria</taxon>
        <taxon>Pseudomonadati</taxon>
        <taxon>Bacteroidota</taxon>
        <taxon>Cytophagia</taxon>
        <taxon>Cytophagales</taxon>
        <taxon>Microscillaceae</taxon>
        <taxon>Microscilla</taxon>
    </lineage>
</organism>
<evidence type="ECO:0000313" key="1">
    <source>
        <dbReference type="EMBL" id="EAY24099.1"/>
    </source>
</evidence>
<dbReference type="AlphaFoldDB" id="A1ZZT8"/>
<keyword evidence="2" id="KW-1185">Reference proteome</keyword>
<dbReference type="RefSeq" id="WP_002705512.1">
    <property type="nucleotide sequence ID" value="NZ_AAWS01000082.1"/>
</dbReference>
<proteinExistence type="predicted"/>
<comment type="caution">
    <text evidence="1">The sequence shown here is derived from an EMBL/GenBank/DDBJ whole genome shotgun (WGS) entry which is preliminary data.</text>
</comment>
<dbReference type="Proteomes" id="UP000004095">
    <property type="component" value="Unassembled WGS sequence"/>
</dbReference>
<dbReference type="EMBL" id="AAWS01000082">
    <property type="protein sequence ID" value="EAY24099.1"/>
    <property type="molecule type" value="Genomic_DNA"/>
</dbReference>
<protein>
    <submittedName>
        <fullName evidence="1">Uncharacterized protein</fullName>
    </submittedName>
</protein>
<reference evidence="1 2" key="1">
    <citation type="submission" date="2007-01" db="EMBL/GenBank/DDBJ databases">
        <authorList>
            <person name="Haygood M."/>
            <person name="Podell S."/>
            <person name="Anderson C."/>
            <person name="Hopkinson B."/>
            <person name="Roe K."/>
            <person name="Barbeau K."/>
            <person name="Gaasterland T."/>
            <person name="Ferriera S."/>
            <person name="Johnson J."/>
            <person name="Kravitz S."/>
            <person name="Beeson K."/>
            <person name="Sutton G."/>
            <person name="Rogers Y.-H."/>
            <person name="Friedman R."/>
            <person name="Frazier M."/>
            <person name="Venter J.C."/>
        </authorList>
    </citation>
    <scope>NUCLEOTIDE SEQUENCE [LARGE SCALE GENOMIC DNA]</scope>
    <source>
        <strain evidence="1 2">ATCC 23134</strain>
    </source>
</reference>
<name>A1ZZT8_MICM2</name>